<keyword evidence="2" id="KW-1185">Reference proteome</keyword>
<sequence length="517" mass="58306">MSKRGPNHFCFLIILGCHFLGSGSNAEKGTYHSSASNLTRSSFPAGFVFGAGSSSYQIEGAASEDGRAPSIWDIFTHDDPEEIADHSTGDVADEFYNHYKDDISLLKNIGFDAFRFSISWSRILPSLKPFVTLFHWDLPQVLDHDYGGFLSVDIIDDYRDYADFCFATFGDRVKHWLTLNEPYEFTYYGYGTGEYAPGRCSSYIGNCTSGNSATEPYIVGHHLLLSHAAAVKLYREKYKASQKGQIGVTLSCKWSVPFSKNTAGQKAAQRFIDFMLGWFLHPLTYGDYPQIMKSLVGDRLPKFTESESQMLKMSYDYLGINYYTSLYAATSALSFNSFNLSITTDNRVVSSEEKNGVPIGQPTALSWLYGCPEGIRALTLYIKDNYGNPPIFITENGVATANNGNVEQSLEDEQRIAYHYEHLTYLLEAIKEGADVKGYFIWSFLDDFEWKFGYTVRFGITYVDYKNGLRRYSKNSAKWFNMFLQGKNASTNWLLGITEREASVLQINPRSTDSSVV</sequence>
<evidence type="ECO:0000313" key="2">
    <source>
        <dbReference type="Proteomes" id="UP001062846"/>
    </source>
</evidence>
<reference evidence="1" key="1">
    <citation type="submission" date="2022-02" db="EMBL/GenBank/DDBJ databases">
        <title>Plant Genome Project.</title>
        <authorList>
            <person name="Zhang R.-G."/>
        </authorList>
    </citation>
    <scope>NUCLEOTIDE SEQUENCE</scope>
    <source>
        <strain evidence="1">AT1</strain>
    </source>
</reference>
<gene>
    <name evidence="1" type="ORF">RHMOL_Rhmol07G0061200</name>
</gene>
<dbReference type="EMBL" id="CM046394">
    <property type="protein sequence ID" value="KAI8545736.1"/>
    <property type="molecule type" value="Genomic_DNA"/>
</dbReference>
<dbReference type="Proteomes" id="UP001062846">
    <property type="component" value="Chromosome 7"/>
</dbReference>
<organism evidence="1 2">
    <name type="scientific">Rhododendron molle</name>
    <name type="common">Chinese azalea</name>
    <name type="synonym">Azalea mollis</name>
    <dbReference type="NCBI Taxonomy" id="49168"/>
    <lineage>
        <taxon>Eukaryota</taxon>
        <taxon>Viridiplantae</taxon>
        <taxon>Streptophyta</taxon>
        <taxon>Embryophyta</taxon>
        <taxon>Tracheophyta</taxon>
        <taxon>Spermatophyta</taxon>
        <taxon>Magnoliopsida</taxon>
        <taxon>eudicotyledons</taxon>
        <taxon>Gunneridae</taxon>
        <taxon>Pentapetalae</taxon>
        <taxon>asterids</taxon>
        <taxon>Ericales</taxon>
        <taxon>Ericaceae</taxon>
        <taxon>Ericoideae</taxon>
        <taxon>Rhodoreae</taxon>
        <taxon>Rhododendron</taxon>
    </lineage>
</organism>
<accession>A0ACC0MYT1</accession>
<protein>
    <submittedName>
        <fullName evidence="1">Uncharacterized protein</fullName>
    </submittedName>
</protein>
<name>A0ACC0MYT1_RHOML</name>
<proteinExistence type="predicted"/>
<evidence type="ECO:0000313" key="1">
    <source>
        <dbReference type="EMBL" id="KAI8545736.1"/>
    </source>
</evidence>
<comment type="caution">
    <text evidence="1">The sequence shown here is derived from an EMBL/GenBank/DDBJ whole genome shotgun (WGS) entry which is preliminary data.</text>
</comment>